<comment type="caution">
    <text evidence="2">The sequence shown here is derived from an EMBL/GenBank/DDBJ whole genome shotgun (WGS) entry which is preliminary data.</text>
</comment>
<evidence type="ECO:0000259" key="1">
    <source>
        <dbReference type="Pfam" id="PF18863"/>
    </source>
</evidence>
<dbReference type="RefSeq" id="WP_191183616.1">
    <property type="nucleotide sequence ID" value="NZ_JACXAJ010000003.1"/>
</dbReference>
<evidence type="ECO:0000313" key="3">
    <source>
        <dbReference type="Proteomes" id="UP000625551"/>
    </source>
</evidence>
<sequence length="286" mass="33195">MKFSDRIGVTKPKTFVQLNGMDESLKNCLWNVFLKHISYSIEELYEEIIGDFFKRPVKNSEWDDFALFNRNKYCLEEIERLYFALEWFDIYNFIEFIPNTDYFRNATSYKKNHKKNFIADCNKYLARELSGYRFINTYLVPITNDAEIKSVEDTFVLSETHKNLKGIKIHLETALATLANKKSPNYRNSIKESISAVETACRILTGESTLGDALKKLTYKNIYINNEIKSGFVKLYAYTNSKENGIRHAIVDEVKEPDLEDAKYMLVSCSAFINYVIGKSALGNQI</sequence>
<reference evidence="2 3" key="1">
    <citation type="submission" date="2020-09" db="EMBL/GenBank/DDBJ databases">
        <title>Genome sequencing and assembly of Pontibacter sp.</title>
        <authorList>
            <person name="Chhetri G."/>
        </authorList>
    </citation>
    <scope>NUCLEOTIDE SEQUENCE [LARGE SCALE GENOMIC DNA]</scope>
    <source>
        <strain evidence="2 3">JH31</strain>
    </source>
</reference>
<dbReference type="Pfam" id="PF18863">
    <property type="entry name" value="AbiJ_NTD4"/>
    <property type="match status" value="1"/>
</dbReference>
<dbReference type="InterPro" id="IPR049503">
    <property type="entry name" value="AbiJ_NTD4"/>
</dbReference>
<gene>
    <name evidence="2" type="ORF">H9Q13_09825</name>
</gene>
<proteinExistence type="predicted"/>
<dbReference type="EMBL" id="JACXAJ010000003">
    <property type="protein sequence ID" value="MBD1397464.1"/>
    <property type="molecule type" value="Genomic_DNA"/>
</dbReference>
<evidence type="ECO:0000313" key="2">
    <source>
        <dbReference type="EMBL" id="MBD1397464.1"/>
    </source>
</evidence>
<organism evidence="2 3">
    <name type="scientific">Pontibacter aquaedesilientis</name>
    <dbReference type="NCBI Taxonomy" id="2766980"/>
    <lineage>
        <taxon>Bacteria</taxon>
        <taxon>Pseudomonadati</taxon>
        <taxon>Bacteroidota</taxon>
        <taxon>Cytophagia</taxon>
        <taxon>Cytophagales</taxon>
        <taxon>Hymenobacteraceae</taxon>
        <taxon>Pontibacter</taxon>
    </lineage>
</organism>
<protein>
    <recommendedName>
        <fullName evidence="1">HEPN AbiJ-N-terminal domain-containing protein</fullName>
    </recommendedName>
</protein>
<keyword evidence="3" id="KW-1185">Reference proteome</keyword>
<feature type="domain" description="HEPN AbiJ-N-terminal" evidence="1">
    <location>
        <begin position="1"/>
        <end position="155"/>
    </location>
</feature>
<name>A0ABR7XGS2_9BACT</name>
<accession>A0ABR7XGS2</accession>
<dbReference type="Proteomes" id="UP000625551">
    <property type="component" value="Unassembled WGS sequence"/>
</dbReference>